<accession>A0A2S7RWW5</accession>
<sequence>MSNKFYWELDPVKLVEKNENFLFNLFCSSCYQQVYTQISTLAEIYRIESESIKDLIQEINAENFYMTIRSIFEKEALLSEIYFYLMEYDWDCSKEDFTEDILQVVKRDYLSDYCWKIENTSETDYPKLLIESILQT</sequence>
<proteinExistence type="predicted"/>
<protein>
    <submittedName>
        <fullName evidence="1">Uncharacterized protein</fullName>
    </submittedName>
</protein>
<gene>
    <name evidence="1" type="ORF">CUS89_04205</name>
</gene>
<reference evidence="1 2" key="1">
    <citation type="journal article" date="2018" name="Pathog. Dis.">
        <title>Whole-genome sequencing based characterization of antimicrobial resistance in Enterococcus.</title>
        <authorList>
            <person name="Tyson G."/>
        </authorList>
    </citation>
    <scope>NUCLEOTIDE SEQUENCE [LARGE SCALE GENOMIC DNA]</scope>
    <source>
        <strain evidence="1 2">CVM N55263</strain>
    </source>
</reference>
<evidence type="ECO:0000313" key="1">
    <source>
        <dbReference type="EMBL" id="PQF24481.1"/>
    </source>
</evidence>
<dbReference type="Proteomes" id="UP000237934">
    <property type="component" value="Unassembled WGS sequence"/>
</dbReference>
<dbReference type="AlphaFoldDB" id="A0A2S7RWW5"/>
<dbReference type="EMBL" id="PUAP01000015">
    <property type="protein sequence ID" value="PQF24481.1"/>
    <property type="molecule type" value="Genomic_DNA"/>
</dbReference>
<organism evidence="1 2">
    <name type="scientific">Enterococcus mundtii</name>
    <dbReference type="NCBI Taxonomy" id="53346"/>
    <lineage>
        <taxon>Bacteria</taxon>
        <taxon>Bacillati</taxon>
        <taxon>Bacillota</taxon>
        <taxon>Bacilli</taxon>
        <taxon>Lactobacillales</taxon>
        <taxon>Enterococcaceae</taxon>
        <taxon>Enterococcus</taxon>
    </lineage>
</organism>
<evidence type="ECO:0000313" key="2">
    <source>
        <dbReference type="Proteomes" id="UP000237934"/>
    </source>
</evidence>
<comment type="caution">
    <text evidence="1">The sequence shown here is derived from an EMBL/GenBank/DDBJ whole genome shotgun (WGS) entry which is preliminary data.</text>
</comment>
<name>A0A2S7RWW5_ENTMU</name>
<dbReference type="RefSeq" id="WP_104871152.1">
    <property type="nucleotide sequence ID" value="NZ_PUAP01000015.1"/>
</dbReference>